<dbReference type="AlphaFoldDB" id="U4LGX2"/>
<evidence type="ECO:0000256" key="1">
    <source>
        <dbReference type="ARBA" id="ARBA00004141"/>
    </source>
</evidence>
<evidence type="ECO:0000313" key="7">
    <source>
        <dbReference type="EMBL" id="CCX31163.1"/>
    </source>
</evidence>
<feature type="region of interest" description="Disordered" evidence="5">
    <location>
        <begin position="228"/>
        <end position="725"/>
    </location>
</feature>
<dbReference type="EMBL" id="HF935546">
    <property type="protein sequence ID" value="CCX31163.1"/>
    <property type="molecule type" value="Genomic_DNA"/>
</dbReference>
<sequence>MVFRPATPLSVLLLGAFVLLLLSTLSTPIIGSINIATFGGVKFGVFGWCSKRANTCSGVSFGYNMDQILRDEGRTDFALPSGARNSLTNLLIVHPIAALLTLILFILSVLSHLHGPAHSPKYLLALLILCLPTVLVSLLAFLIDILIFLPHVQWGGWIVLAATILIVISGIVMCSMRRQVVGRIARSKRIQANAENNPNYFSERANMAATDTEDKQFATFEETHTAPIIEGERIPLNPRVPQDDNSFHRSNTLRTDGSGRSAEHYGSPPRGNGPLNGGSNPMGVAPAYSASSNSSQPGFRGDRDRNNNYGPPMNAPFDGPVRSPPPGAVGYVPPQGAYRGTSPPSFDRRGPPQLGPYGPAPGTRGPMPMSYGPDRGYGGPPPRGGTPGGMGIVTGLRAPPPPRRQQQPDYNDPQDNYNPRSPVSPQDNYGPPYGSQRDRHASHASLDFPAGIDSQHHPADERSEFEKTLAVAPVNPDMIGMAMSDDGGNSPHELAAEFPRHPPGGLRGVEEEDYTPPRQGWARQQELENTAVGGAAPVPGQDSRPEPGKRASESYYEDVAPQFDQPLDRLSPPPTSGSPHPTTLTPGPGGPPNGPLPGPPAPNPAAAYGPPPHLRQQPGGWNSPPPPIPDDIDDGQRSPISTASGFTSISQRGVNPAWEGEQGMRGPVGPRGPPGQSRGGYGMGNRGRGGYGDGGRGGYNGTGQGDPRGGRGNVQELGLVMTENL</sequence>
<dbReference type="OMA" id="LPHNTWQ"/>
<protein>
    <submittedName>
        <fullName evidence="7">Similar to pH-response regulator protein palI/RIM9 acc. no. Q51MB1</fullName>
    </submittedName>
</protein>
<dbReference type="eggNOG" id="ENOG502QVGD">
    <property type="taxonomic scope" value="Eukaryota"/>
</dbReference>
<accession>U4LGX2</accession>
<evidence type="ECO:0000256" key="5">
    <source>
        <dbReference type="SAM" id="MobiDB-lite"/>
    </source>
</evidence>
<gene>
    <name evidence="7" type="ORF">PCON_10117</name>
</gene>
<dbReference type="Proteomes" id="UP000018144">
    <property type="component" value="Unassembled WGS sequence"/>
</dbReference>
<feature type="transmembrane region" description="Helical" evidence="6">
    <location>
        <begin position="122"/>
        <end position="148"/>
    </location>
</feature>
<organism evidence="7 8">
    <name type="scientific">Pyronema omphalodes (strain CBS 100304)</name>
    <name type="common">Pyronema confluens</name>
    <dbReference type="NCBI Taxonomy" id="1076935"/>
    <lineage>
        <taxon>Eukaryota</taxon>
        <taxon>Fungi</taxon>
        <taxon>Dikarya</taxon>
        <taxon>Ascomycota</taxon>
        <taxon>Pezizomycotina</taxon>
        <taxon>Pezizomycetes</taxon>
        <taxon>Pezizales</taxon>
        <taxon>Pyronemataceae</taxon>
        <taxon>Pyronema</taxon>
    </lineage>
</organism>
<evidence type="ECO:0000256" key="2">
    <source>
        <dbReference type="ARBA" id="ARBA00022692"/>
    </source>
</evidence>
<name>U4LGX2_PYROM</name>
<feature type="compositionally biased region" description="Pro residues" evidence="5">
    <location>
        <begin position="588"/>
        <end position="613"/>
    </location>
</feature>
<evidence type="ECO:0000313" key="8">
    <source>
        <dbReference type="Proteomes" id="UP000018144"/>
    </source>
</evidence>
<reference evidence="7 8" key="1">
    <citation type="journal article" date="2013" name="PLoS Genet.">
        <title>The genome and development-dependent transcriptomes of Pyronema confluens: a window into fungal evolution.</title>
        <authorList>
            <person name="Traeger S."/>
            <person name="Altegoer F."/>
            <person name="Freitag M."/>
            <person name="Gabaldon T."/>
            <person name="Kempken F."/>
            <person name="Kumar A."/>
            <person name="Marcet-Houben M."/>
            <person name="Poggeler S."/>
            <person name="Stajich J.E."/>
            <person name="Nowrousian M."/>
        </authorList>
    </citation>
    <scope>NUCLEOTIDE SEQUENCE [LARGE SCALE GENOMIC DNA]</scope>
    <source>
        <strain evidence="8">CBS 100304</strain>
        <tissue evidence="7">Vegetative mycelium</tissue>
    </source>
</reference>
<dbReference type="GO" id="GO:0032153">
    <property type="term" value="C:cell division site"/>
    <property type="evidence" value="ECO:0007669"/>
    <property type="project" value="TreeGrafter"/>
</dbReference>
<dbReference type="PANTHER" id="PTHR28013">
    <property type="entry name" value="PROTEIN DCV1-RELATED"/>
    <property type="match status" value="1"/>
</dbReference>
<feature type="compositionally biased region" description="Basic and acidic residues" evidence="5">
    <location>
        <begin position="543"/>
        <end position="552"/>
    </location>
</feature>
<feature type="compositionally biased region" description="Gly residues" evidence="5">
    <location>
        <begin position="677"/>
        <end position="712"/>
    </location>
</feature>
<feature type="compositionally biased region" description="Low complexity" evidence="5">
    <location>
        <begin position="577"/>
        <end position="586"/>
    </location>
</feature>
<dbReference type="GO" id="GO:0005886">
    <property type="term" value="C:plasma membrane"/>
    <property type="evidence" value="ECO:0007669"/>
    <property type="project" value="InterPro"/>
</dbReference>
<keyword evidence="4 6" id="KW-0472">Membrane</keyword>
<feature type="compositionally biased region" description="Low complexity" evidence="5">
    <location>
        <begin position="404"/>
        <end position="420"/>
    </location>
</feature>
<dbReference type="Pfam" id="PF06687">
    <property type="entry name" value="SUR7"/>
    <property type="match status" value="1"/>
</dbReference>
<keyword evidence="2 6" id="KW-0812">Transmembrane</keyword>
<proteinExistence type="predicted"/>
<feature type="compositionally biased region" description="Polar residues" evidence="5">
    <location>
        <begin position="638"/>
        <end position="653"/>
    </location>
</feature>
<evidence type="ECO:0000256" key="6">
    <source>
        <dbReference type="SAM" id="Phobius"/>
    </source>
</evidence>
<dbReference type="OrthoDB" id="2354757at2759"/>
<comment type="subcellular location">
    <subcellularLocation>
        <location evidence="1">Membrane</location>
        <topology evidence="1">Multi-pass membrane protein</topology>
    </subcellularLocation>
</comment>
<dbReference type="GO" id="GO:0035838">
    <property type="term" value="C:growing cell tip"/>
    <property type="evidence" value="ECO:0007669"/>
    <property type="project" value="TreeGrafter"/>
</dbReference>
<keyword evidence="8" id="KW-1185">Reference proteome</keyword>
<evidence type="ECO:0000256" key="3">
    <source>
        <dbReference type="ARBA" id="ARBA00022989"/>
    </source>
</evidence>
<feature type="compositionally biased region" description="Basic and acidic residues" evidence="5">
    <location>
        <begin position="454"/>
        <end position="467"/>
    </location>
</feature>
<feature type="transmembrane region" description="Helical" evidence="6">
    <location>
        <begin position="90"/>
        <end position="110"/>
    </location>
</feature>
<keyword evidence="3 6" id="KW-1133">Transmembrane helix</keyword>
<dbReference type="STRING" id="1076935.U4LGX2"/>
<feature type="transmembrane region" description="Helical" evidence="6">
    <location>
        <begin position="154"/>
        <end position="176"/>
    </location>
</feature>
<dbReference type="PANTHER" id="PTHR28013:SF3">
    <property type="entry name" value="PROTEIN DCV1-RELATED"/>
    <property type="match status" value="1"/>
</dbReference>
<dbReference type="InterPro" id="IPR051380">
    <property type="entry name" value="pH-response_reg_palI/RIM9"/>
</dbReference>
<dbReference type="InterPro" id="IPR009571">
    <property type="entry name" value="SUR7/Rim9-like_fungi"/>
</dbReference>
<evidence type="ECO:0000256" key="4">
    <source>
        <dbReference type="ARBA" id="ARBA00023136"/>
    </source>
</evidence>